<dbReference type="AlphaFoldDB" id="A0A5P2X7W9"/>
<evidence type="ECO:0000256" key="1">
    <source>
        <dbReference type="SAM" id="MobiDB-lite"/>
    </source>
</evidence>
<dbReference type="KEGG" id="sspb:CP982_07105"/>
<name>A0A5P2X7W9_STRST</name>
<evidence type="ECO:0000313" key="3">
    <source>
        <dbReference type="Proteomes" id="UP000326505"/>
    </source>
</evidence>
<reference evidence="2 3" key="1">
    <citation type="submission" date="2017-09" db="EMBL/GenBank/DDBJ databases">
        <authorList>
            <person name="Lee N."/>
            <person name="Cho B.-K."/>
        </authorList>
    </citation>
    <scope>NUCLEOTIDE SEQUENCE [LARGE SCALE GENOMIC DNA]</scope>
    <source>
        <strain evidence="2 3">ATCC 27465</strain>
    </source>
</reference>
<sequence length="105" mass="11301">MPARVRQDRPGRGADLRRPAPRRAVAALRARGPEEHRRLTGGARGVWGAWDTTAVRDRCVAENHSTGRDASAMIVDMFRHAFPTAPTAVAVAAKAAAFPFDGARS</sequence>
<accession>A0A5P2X7W9</accession>
<gene>
    <name evidence="2" type="ORF">CP982_07105</name>
</gene>
<dbReference type="EMBL" id="CP023690">
    <property type="protein sequence ID" value="QEV58502.1"/>
    <property type="molecule type" value="Genomic_DNA"/>
</dbReference>
<organism evidence="2 3">
    <name type="scientific">Streptomyces spectabilis</name>
    <dbReference type="NCBI Taxonomy" id="68270"/>
    <lineage>
        <taxon>Bacteria</taxon>
        <taxon>Bacillati</taxon>
        <taxon>Actinomycetota</taxon>
        <taxon>Actinomycetes</taxon>
        <taxon>Kitasatosporales</taxon>
        <taxon>Streptomycetaceae</taxon>
        <taxon>Streptomyces</taxon>
    </lineage>
</organism>
<protein>
    <submittedName>
        <fullName evidence="2">Uncharacterized protein</fullName>
    </submittedName>
</protein>
<feature type="region of interest" description="Disordered" evidence="1">
    <location>
        <begin position="1"/>
        <end position="23"/>
    </location>
</feature>
<dbReference type="Proteomes" id="UP000326505">
    <property type="component" value="Chromosome"/>
</dbReference>
<evidence type="ECO:0000313" key="2">
    <source>
        <dbReference type="EMBL" id="QEV58502.1"/>
    </source>
</evidence>
<proteinExistence type="predicted"/>
<feature type="compositionally biased region" description="Basic and acidic residues" evidence="1">
    <location>
        <begin position="1"/>
        <end position="18"/>
    </location>
</feature>